<protein>
    <recommendedName>
        <fullName evidence="4">Outer membrane beta-barrel protein</fullName>
    </recommendedName>
</protein>
<proteinExistence type="predicted"/>
<accession>A0A6N6RKW1</accession>
<reference evidence="2 3" key="1">
    <citation type="submission" date="2019-09" db="EMBL/GenBank/DDBJ databases">
        <title>Genomes of family Cryomorphaceae.</title>
        <authorList>
            <person name="Bowman J.P."/>
        </authorList>
    </citation>
    <scope>NUCLEOTIDE SEQUENCE [LARGE SCALE GENOMIC DNA]</scope>
    <source>
        <strain evidence="2 3">LMG 25704</strain>
    </source>
</reference>
<dbReference type="EMBL" id="WBVO01000006">
    <property type="protein sequence ID" value="KAB2809908.1"/>
    <property type="molecule type" value="Genomic_DNA"/>
</dbReference>
<evidence type="ECO:0008006" key="4">
    <source>
        <dbReference type="Google" id="ProtNLM"/>
    </source>
</evidence>
<evidence type="ECO:0000313" key="3">
    <source>
        <dbReference type="Proteomes" id="UP000468650"/>
    </source>
</evidence>
<sequence length="181" mass="19724">MKLLLACLISTLSYSLASAQSSNAIPDSTSKEPYATFGSMWGINTGLYVDFNDTKPGGRVTAFYRYGLSNEWWQVAYVQSEIGIDYLPASIGGVLGGVWTNKIHLFLFDAGLSSAFGRSVHPTVQVPEPKSTWTFRYEFGVSLGNLHLGIYGPIGQKTSEVMGATAFGGFLATYSIPIQRW</sequence>
<evidence type="ECO:0000256" key="1">
    <source>
        <dbReference type="SAM" id="SignalP"/>
    </source>
</evidence>
<comment type="caution">
    <text evidence="2">The sequence shown here is derived from an EMBL/GenBank/DDBJ whole genome shotgun (WGS) entry which is preliminary data.</text>
</comment>
<keyword evidence="1" id="KW-0732">Signal</keyword>
<dbReference type="RefSeq" id="WP_151667408.1">
    <property type="nucleotide sequence ID" value="NZ_WBVO01000006.1"/>
</dbReference>
<evidence type="ECO:0000313" key="2">
    <source>
        <dbReference type="EMBL" id="KAB2809908.1"/>
    </source>
</evidence>
<feature type="signal peptide" evidence="1">
    <location>
        <begin position="1"/>
        <end position="19"/>
    </location>
</feature>
<gene>
    <name evidence="2" type="ORF">F8C67_08485</name>
</gene>
<dbReference type="Proteomes" id="UP000468650">
    <property type="component" value="Unassembled WGS sequence"/>
</dbReference>
<feature type="chain" id="PRO_5026872661" description="Outer membrane beta-barrel protein" evidence="1">
    <location>
        <begin position="20"/>
        <end position="181"/>
    </location>
</feature>
<name>A0A6N6RKW1_9FLAO</name>
<dbReference type="AlphaFoldDB" id="A0A6N6RKW1"/>
<organism evidence="2 3">
    <name type="scientific">Phaeocystidibacter luteus</name>
    <dbReference type="NCBI Taxonomy" id="911197"/>
    <lineage>
        <taxon>Bacteria</taxon>
        <taxon>Pseudomonadati</taxon>
        <taxon>Bacteroidota</taxon>
        <taxon>Flavobacteriia</taxon>
        <taxon>Flavobacteriales</taxon>
        <taxon>Phaeocystidibacteraceae</taxon>
        <taxon>Phaeocystidibacter</taxon>
    </lineage>
</organism>
<keyword evidence="3" id="KW-1185">Reference proteome</keyword>